<name>A0ABY8XED1_9PSEU</name>
<gene>
    <name evidence="1" type="ORF">QP939_34600</name>
</gene>
<protein>
    <recommendedName>
        <fullName evidence="3">SpoVT-AbrB domain-containing protein</fullName>
    </recommendedName>
</protein>
<proteinExistence type="predicted"/>
<dbReference type="Proteomes" id="UP001227101">
    <property type="component" value="Chromosome"/>
</dbReference>
<accession>A0ABY8XED1</accession>
<organism evidence="1 2">
    <name type="scientific">Amycolatopsis nalaikhensis</name>
    <dbReference type="NCBI Taxonomy" id="715472"/>
    <lineage>
        <taxon>Bacteria</taxon>
        <taxon>Bacillati</taxon>
        <taxon>Actinomycetota</taxon>
        <taxon>Actinomycetes</taxon>
        <taxon>Pseudonocardiales</taxon>
        <taxon>Pseudonocardiaceae</taxon>
        <taxon>Amycolatopsis</taxon>
    </lineage>
</organism>
<evidence type="ECO:0000313" key="1">
    <source>
        <dbReference type="EMBL" id="WIV53976.1"/>
    </source>
</evidence>
<evidence type="ECO:0008006" key="3">
    <source>
        <dbReference type="Google" id="ProtNLM"/>
    </source>
</evidence>
<reference evidence="1 2" key="1">
    <citation type="submission" date="2023-06" db="EMBL/GenBank/DDBJ databases">
        <authorList>
            <person name="Oyuntsetseg B."/>
            <person name="Kim S.B."/>
        </authorList>
    </citation>
    <scope>NUCLEOTIDE SEQUENCE [LARGE SCALE GENOMIC DNA]</scope>
    <source>
        <strain evidence="1 2">2-2</strain>
    </source>
</reference>
<keyword evidence="2" id="KW-1185">Reference proteome</keyword>
<dbReference type="EMBL" id="CP127173">
    <property type="protein sequence ID" value="WIV53976.1"/>
    <property type="molecule type" value="Genomic_DNA"/>
</dbReference>
<evidence type="ECO:0000313" key="2">
    <source>
        <dbReference type="Proteomes" id="UP001227101"/>
    </source>
</evidence>
<dbReference type="RefSeq" id="WP_285450510.1">
    <property type="nucleotide sequence ID" value="NZ_CP127173.1"/>
</dbReference>
<sequence>MNEPVRVPARFRRPREQLIAALVPDAAKPMPPPAPLPALPATRLPADSESGLLIGTARIDRTGRVHERSLFRALGWGPGRRLALDTVRELIVVAPDPGGWHAVDHRGAVTLPAAARRMCGIEPGPPLLLAAAVHEQILVVHPAALAAHLLAEHYRAATGLHRDS</sequence>